<protein>
    <submittedName>
        <fullName evidence="2">Uncharacterized protein</fullName>
    </submittedName>
</protein>
<keyword evidence="3" id="KW-1185">Reference proteome</keyword>
<dbReference type="EMBL" id="JGZK01000005">
    <property type="protein sequence ID" value="KFI86432.1"/>
    <property type="molecule type" value="Genomic_DNA"/>
</dbReference>
<dbReference type="Proteomes" id="UP000028984">
    <property type="component" value="Unassembled WGS sequence"/>
</dbReference>
<keyword evidence="1" id="KW-1133">Transmembrane helix</keyword>
<dbReference type="OrthoDB" id="9779102at2"/>
<accession>A0A087CT32</accession>
<keyword evidence="1" id="KW-0812">Transmembrane</keyword>
<evidence type="ECO:0000256" key="1">
    <source>
        <dbReference type="SAM" id="Phobius"/>
    </source>
</evidence>
<proteinExistence type="predicted"/>
<comment type="caution">
    <text evidence="2">The sequence shown here is derived from an EMBL/GenBank/DDBJ whole genome shotgun (WGS) entry which is preliminary data.</text>
</comment>
<sequence length="131" mass="14166">MNPILRNLIVETLVVILLGILLAARIAPAEIAFPSVIIVGIAAIFNAIILVVGPSTGEGVVRRTDDTGRYDEPVHGSEIALTDGRTVEVKWNDITPNGNRINDLPEGTRVWVSYWKRPIFGDIIGAVKVLG</sequence>
<dbReference type="RefSeq" id="WP_044090251.1">
    <property type="nucleotide sequence ID" value="NZ_JDUW01000021.1"/>
</dbReference>
<keyword evidence="1" id="KW-0472">Membrane</keyword>
<evidence type="ECO:0000313" key="2">
    <source>
        <dbReference type="EMBL" id="KFI86432.1"/>
    </source>
</evidence>
<feature type="transmembrane region" description="Helical" evidence="1">
    <location>
        <begin position="32"/>
        <end position="53"/>
    </location>
</feature>
<organism evidence="2 3">
    <name type="scientific">Bifidobacterium reuteri DSM 23975</name>
    <dbReference type="NCBI Taxonomy" id="1437610"/>
    <lineage>
        <taxon>Bacteria</taxon>
        <taxon>Bacillati</taxon>
        <taxon>Actinomycetota</taxon>
        <taxon>Actinomycetes</taxon>
        <taxon>Bifidobacteriales</taxon>
        <taxon>Bifidobacteriaceae</taxon>
        <taxon>Bifidobacterium</taxon>
    </lineage>
</organism>
<dbReference type="AlphaFoldDB" id="A0A087CT32"/>
<name>A0A087CT32_9BIFI</name>
<evidence type="ECO:0000313" key="3">
    <source>
        <dbReference type="Proteomes" id="UP000028984"/>
    </source>
</evidence>
<feature type="transmembrane region" description="Helical" evidence="1">
    <location>
        <begin position="7"/>
        <end position="26"/>
    </location>
</feature>
<gene>
    <name evidence="2" type="ORF">BREU_1614</name>
</gene>
<reference evidence="2 3" key="1">
    <citation type="submission" date="2014-03" db="EMBL/GenBank/DDBJ databases">
        <title>Genomics of Bifidobacteria.</title>
        <authorList>
            <person name="Ventura M."/>
            <person name="Milani C."/>
            <person name="Lugli G.A."/>
        </authorList>
    </citation>
    <scope>NUCLEOTIDE SEQUENCE [LARGE SCALE GENOMIC DNA]</scope>
    <source>
        <strain evidence="2 3">DSM 23975</strain>
    </source>
</reference>